<dbReference type="GO" id="GO:0051536">
    <property type="term" value="F:iron-sulfur cluster binding"/>
    <property type="evidence" value="ECO:0007669"/>
    <property type="project" value="UniProtKB-KW"/>
</dbReference>
<keyword evidence="4" id="KW-0479">Metal-binding</keyword>
<evidence type="ECO:0000256" key="2">
    <source>
        <dbReference type="ARBA" id="ARBA00006490"/>
    </source>
</evidence>
<dbReference type="Gene3D" id="1.10.260.50">
    <property type="match status" value="1"/>
</dbReference>
<evidence type="ECO:0000313" key="11">
    <source>
        <dbReference type="Proteomes" id="UP000177001"/>
    </source>
</evidence>
<evidence type="ECO:0000256" key="6">
    <source>
        <dbReference type="ARBA" id="ARBA00023004"/>
    </source>
</evidence>
<dbReference type="AlphaFoldDB" id="A0A1F6WY36"/>
<organism evidence="10 11">
    <name type="scientific">Candidatus Nomurabacteria bacterium RIFCSPLOWO2_01_FULL_36_16</name>
    <dbReference type="NCBI Taxonomy" id="1801767"/>
    <lineage>
        <taxon>Bacteria</taxon>
        <taxon>Candidatus Nomuraibacteriota</taxon>
    </lineage>
</organism>
<dbReference type="PIRSF" id="PIRSF005572">
    <property type="entry name" value="NifS"/>
    <property type="match status" value="1"/>
</dbReference>
<protein>
    <recommendedName>
        <fullName evidence="9">Aminotransferase class V domain-containing protein</fullName>
    </recommendedName>
</protein>
<evidence type="ECO:0000256" key="1">
    <source>
        <dbReference type="ARBA" id="ARBA00001933"/>
    </source>
</evidence>
<dbReference type="GO" id="GO:0046872">
    <property type="term" value="F:metal ion binding"/>
    <property type="evidence" value="ECO:0007669"/>
    <property type="project" value="UniProtKB-KW"/>
</dbReference>
<evidence type="ECO:0000313" key="10">
    <source>
        <dbReference type="EMBL" id="OGI86694.1"/>
    </source>
</evidence>
<dbReference type="GO" id="GO:0031071">
    <property type="term" value="F:cysteine desulfurase activity"/>
    <property type="evidence" value="ECO:0007669"/>
    <property type="project" value="UniProtKB-EC"/>
</dbReference>
<feature type="domain" description="Aminotransferase class V" evidence="9">
    <location>
        <begin position="207"/>
        <end position="434"/>
    </location>
</feature>
<evidence type="ECO:0000259" key="9">
    <source>
        <dbReference type="Pfam" id="PF00266"/>
    </source>
</evidence>
<evidence type="ECO:0000256" key="4">
    <source>
        <dbReference type="ARBA" id="ARBA00022723"/>
    </source>
</evidence>
<dbReference type="InterPro" id="IPR015422">
    <property type="entry name" value="PyrdxlP-dep_Trfase_small"/>
</dbReference>
<reference evidence="10 11" key="1">
    <citation type="journal article" date="2016" name="Nat. Commun.">
        <title>Thousands of microbial genomes shed light on interconnected biogeochemical processes in an aquifer system.</title>
        <authorList>
            <person name="Anantharaman K."/>
            <person name="Brown C.T."/>
            <person name="Hug L.A."/>
            <person name="Sharon I."/>
            <person name="Castelle C.J."/>
            <person name="Probst A.J."/>
            <person name="Thomas B.C."/>
            <person name="Singh A."/>
            <person name="Wilkins M.J."/>
            <person name="Karaoz U."/>
            <person name="Brodie E.L."/>
            <person name="Williams K.H."/>
            <person name="Hubbard S.S."/>
            <person name="Banfield J.F."/>
        </authorList>
    </citation>
    <scope>NUCLEOTIDE SEQUENCE [LARGE SCALE GENOMIC DNA]</scope>
</reference>
<keyword evidence="6" id="KW-0408">Iron</keyword>
<dbReference type="SUPFAM" id="SSF53383">
    <property type="entry name" value="PLP-dependent transferases"/>
    <property type="match status" value="1"/>
</dbReference>
<sequence length="451" mass="49446">MPKSISPRHGGAKKISRIYLDYASSALSASSNPGAIHELGVKEKNKLENARTTVAGILNTRNNEIIFTSGATESNNLAILGLINAKRQQVKNLVSVSHIVTTNIEHASVLEVCKYLEKTKQAEVTYVPVESNGIVDSKKIGQALRENTVLVSVMYANNEIGAIQPIREIAKEIRHWNKNRKRKVFEWSGWGRDPGNRGPEKTLPFPVFFHTDATQAVNYLSISIPQLGVDMMSFNSAKIYGPKGVGVLYVKKNTPISPIMFGGNQEFGLRPGTENVALATELARALLITEKIKNIEVKRLTKLRDYFINKIVRNSAIAENLANSNIILNGDLKNRLPNNINITIPNIPSDLLVIELSARGIMASAKSACKSGDGKASHVIKAIRPEAKPARNAFSIPASNALRSDAGWADAGGETDGSLRFSLGRYTTKSDIDYTIKSLSEILLKLKKWYT</sequence>
<name>A0A1F6WY36_9BACT</name>
<dbReference type="PANTHER" id="PTHR11601:SF34">
    <property type="entry name" value="CYSTEINE DESULFURASE"/>
    <property type="match status" value="1"/>
</dbReference>
<comment type="caution">
    <text evidence="10">The sequence shown here is derived from an EMBL/GenBank/DDBJ whole genome shotgun (WGS) entry which is preliminary data.</text>
</comment>
<dbReference type="InterPro" id="IPR016454">
    <property type="entry name" value="Cysteine_dSase"/>
</dbReference>
<dbReference type="PANTHER" id="PTHR11601">
    <property type="entry name" value="CYSTEINE DESULFURYLASE FAMILY MEMBER"/>
    <property type="match status" value="1"/>
</dbReference>
<comment type="cofactor">
    <cofactor evidence="1">
        <name>pyridoxal 5'-phosphate</name>
        <dbReference type="ChEBI" id="CHEBI:597326"/>
    </cofactor>
</comment>
<keyword evidence="3" id="KW-0808">Transferase</keyword>
<feature type="domain" description="Aminotransferase class V" evidence="9">
    <location>
        <begin position="21"/>
        <end position="175"/>
    </location>
</feature>
<dbReference type="EMBL" id="MFUR01000012">
    <property type="protein sequence ID" value="OGI86694.1"/>
    <property type="molecule type" value="Genomic_DNA"/>
</dbReference>
<dbReference type="Gene3D" id="3.40.640.10">
    <property type="entry name" value="Type I PLP-dependent aspartate aminotransferase-like (Major domain)"/>
    <property type="match status" value="1"/>
</dbReference>
<comment type="similarity">
    <text evidence="2">Belongs to the class-V pyridoxal-phosphate-dependent aminotransferase family. NifS/IscS subfamily.</text>
</comment>
<accession>A0A1F6WY36</accession>
<gene>
    <name evidence="10" type="ORF">A3A91_03595</name>
</gene>
<dbReference type="Pfam" id="PF00266">
    <property type="entry name" value="Aminotran_5"/>
    <property type="match status" value="2"/>
</dbReference>
<dbReference type="InterPro" id="IPR000192">
    <property type="entry name" value="Aminotrans_V_dom"/>
</dbReference>
<evidence type="ECO:0000256" key="3">
    <source>
        <dbReference type="ARBA" id="ARBA00022679"/>
    </source>
</evidence>
<dbReference type="InterPro" id="IPR015424">
    <property type="entry name" value="PyrdxlP-dep_Trfase"/>
</dbReference>
<keyword evidence="7" id="KW-0411">Iron-sulfur</keyword>
<evidence type="ECO:0000256" key="8">
    <source>
        <dbReference type="ARBA" id="ARBA00050776"/>
    </source>
</evidence>
<evidence type="ECO:0000256" key="5">
    <source>
        <dbReference type="ARBA" id="ARBA00022898"/>
    </source>
</evidence>
<keyword evidence="5" id="KW-0663">Pyridoxal phosphate</keyword>
<dbReference type="InterPro" id="IPR015421">
    <property type="entry name" value="PyrdxlP-dep_Trfase_major"/>
</dbReference>
<comment type="catalytic activity">
    <reaction evidence="8">
        <text>(sulfur carrier)-H + L-cysteine = (sulfur carrier)-SH + L-alanine</text>
        <dbReference type="Rhea" id="RHEA:43892"/>
        <dbReference type="Rhea" id="RHEA-COMP:14737"/>
        <dbReference type="Rhea" id="RHEA-COMP:14739"/>
        <dbReference type="ChEBI" id="CHEBI:29917"/>
        <dbReference type="ChEBI" id="CHEBI:35235"/>
        <dbReference type="ChEBI" id="CHEBI:57972"/>
        <dbReference type="ChEBI" id="CHEBI:64428"/>
        <dbReference type="EC" id="2.8.1.7"/>
    </reaction>
</comment>
<dbReference type="Proteomes" id="UP000177001">
    <property type="component" value="Unassembled WGS sequence"/>
</dbReference>
<dbReference type="Gene3D" id="3.90.1150.10">
    <property type="entry name" value="Aspartate Aminotransferase, domain 1"/>
    <property type="match status" value="1"/>
</dbReference>
<proteinExistence type="inferred from homology"/>
<evidence type="ECO:0000256" key="7">
    <source>
        <dbReference type="ARBA" id="ARBA00023014"/>
    </source>
</evidence>